<feature type="compositionally biased region" description="Acidic residues" evidence="1">
    <location>
        <begin position="185"/>
        <end position="205"/>
    </location>
</feature>
<evidence type="ECO:0000313" key="2">
    <source>
        <dbReference type="EMBL" id="KAJ4433733.1"/>
    </source>
</evidence>
<feature type="compositionally biased region" description="Gly residues" evidence="1">
    <location>
        <begin position="174"/>
        <end position="184"/>
    </location>
</feature>
<gene>
    <name evidence="2" type="ORF">ANN_16044</name>
</gene>
<accession>A0ABQ8SIB7</accession>
<dbReference type="EMBL" id="JAJSOF020000027">
    <property type="protein sequence ID" value="KAJ4433733.1"/>
    <property type="molecule type" value="Genomic_DNA"/>
</dbReference>
<organism evidence="2 3">
    <name type="scientific">Periplaneta americana</name>
    <name type="common">American cockroach</name>
    <name type="synonym">Blatta americana</name>
    <dbReference type="NCBI Taxonomy" id="6978"/>
    <lineage>
        <taxon>Eukaryota</taxon>
        <taxon>Metazoa</taxon>
        <taxon>Ecdysozoa</taxon>
        <taxon>Arthropoda</taxon>
        <taxon>Hexapoda</taxon>
        <taxon>Insecta</taxon>
        <taxon>Pterygota</taxon>
        <taxon>Neoptera</taxon>
        <taxon>Polyneoptera</taxon>
        <taxon>Dictyoptera</taxon>
        <taxon>Blattodea</taxon>
        <taxon>Blattoidea</taxon>
        <taxon>Blattidae</taxon>
        <taxon>Blattinae</taxon>
        <taxon>Periplaneta</taxon>
    </lineage>
</organism>
<dbReference type="Proteomes" id="UP001148838">
    <property type="component" value="Unassembled WGS sequence"/>
</dbReference>
<protein>
    <submittedName>
        <fullName evidence="2">Uncharacterized protein</fullName>
    </submittedName>
</protein>
<proteinExistence type="predicted"/>
<feature type="region of interest" description="Disordered" evidence="1">
    <location>
        <begin position="170"/>
        <end position="205"/>
    </location>
</feature>
<keyword evidence="3" id="KW-1185">Reference proteome</keyword>
<name>A0ABQ8SIB7_PERAM</name>
<reference evidence="2 3" key="1">
    <citation type="journal article" date="2022" name="Allergy">
        <title>Genome assembly and annotation of Periplaneta americana reveal a comprehensive cockroach allergen profile.</title>
        <authorList>
            <person name="Wang L."/>
            <person name="Xiong Q."/>
            <person name="Saelim N."/>
            <person name="Wang L."/>
            <person name="Nong W."/>
            <person name="Wan A.T."/>
            <person name="Shi M."/>
            <person name="Liu X."/>
            <person name="Cao Q."/>
            <person name="Hui J.H.L."/>
            <person name="Sookrung N."/>
            <person name="Leung T.F."/>
            <person name="Tungtrongchitr A."/>
            <person name="Tsui S.K.W."/>
        </authorList>
    </citation>
    <scope>NUCLEOTIDE SEQUENCE [LARGE SCALE GENOMIC DNA]</scope>
    <source>
        <strain evidence="2">PWHHKU_190912</strain>
    </source>
</reference>
<evidence type="ECO:0000313" key="3">
    <source>
        <dbReference type="Proteomes" id="UP001148838"/>
    </source>
</evidence>
<comment type="caution">
    <text evidence="2">The sequence shown here is derived from an EMBL/GenBank/DDBJ whole genome shotgun (WGS) entry which is preliminary data.</text>
</comment>
<evidence type="ECO:0000256" key="1">
    <source>
        <dbReference type="SAM" id="MobiDB-lite"/>
    </source>
</evidence>
<sequence length="205" mass="23743">MTVIQCINNNVALQTGSRQSQNDLAVKAAVKRVIKERGEPYHYENRNSSYPSEREVTLEPRWQRKAHSFGRPEGKRPLRRPKRRWEDNIKMDLREVGYDDRDWINLAQDRDRWRFYVRAGSLKAICNSNAIKYHATDHMSSLISKTDICHLHSFDLEDWLQNIDAKHTSFEMEGSGGGGDGGVDGGDDDDDDDDDDDNDDDMRWL</sequence>